<reference evidence="4" key="1">
    <citation type="journal article" date="2018" name="DNA Res.">
        <title>Multiple hybrid de novo genome assembly of finger millet, an orphan allotetraploid crop.</title>
        <authorList>
            <person name="Hatakeyama M."/>
            <person name="Aluri S."/>
            <person name="Balachadran M.T."/>
            <person name="Sivarajan S.R."/>
            <person name="Patrignani A."/>
            <person name="Gruter S."/>
            <person name="Poveda L."/>
            <person name="Shimizu-Inatsugi R."/>
            <person name="Baeten J."/>
            <person name="Francoijs K.J."/>
            <person name="Nataraja K.N."/>
            <person name="Reddy Y.A.N."/>
            <person name="Phadnis S."/>
            <person name="Ravikumar R.L."/>
            <person name="Schlapbach R."/>
            <person name="Sreeman S.M."/>
            <person name="Shimizu K.K."/>
        </authorList>
    </citation>
    <scope>NUCLEOTIDE SEQUENCE</scope>
</reference>
<feature type="compositionally biased region" description="Acidic residues" evidence="1">
    <location>
        <begin position="420"/>
        <end position="430"/>
    </location>
</feature>
<evidence type="ECO:0000256" key="1">
    <source>
        <dbReference type="SAM" id="MobiDB-lite"/>
    </source>
</evidence>
<evidence type="ECO:0000259" key="2">
    <source>
        <dbReference type="Pfam" id="PF12274"/>
    </source>
</evidence>
<dbReference type="InterPro" id="IPR046527">
    <property type="entry name" value="PIR2-like_helical"/>
</dbReference>
<protein>
    <submittedName>
        <fullName evidence="4">Uncharacterized protein</fullName>
    </submittedName>
</protein>
<dbReference type="AlphaFoldDB" id="A0AAV5CRG5"/>
<proteinExistence type="predicted"/>
<gene>
    <name evidence="4" type="primary">ga18287</name>
    <name evidence="4" type="ORF">PR202_ga18287</name>
</gene>
<dbReference type="Proteomes" id="UP001054889">
    <property type="component" value="Unassembled WGS sequence"/>
</dbReference>
<dbReference type="InterPro" id="IPR022059">
    <property type="entry name" value="DUF3615"/>
</dbReference>
<name>A0AAV5CRG5_ELECO</name>
<dbReference type="EMBL" id="BQKI01000008">
    <property type="protein sequence ID" value="GJN01052.1"/>
    <property type="molecule type" value="Genomic_DNA"/>
</dbReference>
<dbReference type="Pfam" id="PF20235">
    <property type="entry name" value="PIR2-like_helical"/>
    <property type="match status" value="1"/>
</dbReference>
<evidence type="ECO:0000259" key="3">
    <source>
        <dbReference type="Pfam" id="PF20235"/>
    </source>
</evidence>
<feature type="domain" description="PIR2-like helical" evidence="3">
    <location>
        <begin position="8"/>
        <end position="119"/>
    </location>
</feature>
<feature type="region of interest" description="Disordered" evidence="1">
    <location>
        <begin position="420"/>
        <end position="440"/>
    </location>
</feature>
<feature type="compositionally biased region" description="Basic and acidic residues" evidence="1">
    <location>
        <begin position="431"/>
        <end position="440"/>
    </location>
</feature>
<organism evidence="4 5">
    <name type="scientific">Eleusine coracana subsp. coracana</name>
    <dbReference type="NCBI Taxonomy" id="191504"/>
    <lineage>
        <taxon>Eukaryota</taxon>
        <taxon>Viridiplantae</taxon>
        <taxon>Streptophyta</taxon>
        <taxon>Embryophyta</taxon>
        <taxon>Tracheophyta</taxon>
        <taxon>Spermatophyta</taxon>
        <taxon>Magnoliopsida</taxon>
        <taxon>Liliopsida</taxon>
        <taxon>Poales</taxon>
        <taxon>Poaceae</taxon>
        <taxon>PACMAD clade</taxon>
        <taxon>Chloridoideae</taxon>
        <taxon>Cynodonteae</taxon>
        <taxon>Eleusininae</taxon>
        <taxon>Eleusine</taxon>
    </lineage>
</organism>
<feature type="domain" description="DUF3615" evidence="2">
    <location>
        <begin position="307"/>
        <end position="399"/>
    </location>
</feature>
<sequence>MKRMLLATIHGFYLQALAKFPSEELRSKYHRGMLMGGHCYGPLDPVSNILVNTIWYEEHNTKTGTATATLRMISTKSLCRVSAQSLYGLVSFLCTRYPALTPDLALQRLLVAGAHLRAADPNLCFLVLLLQDTIWTGLGAIRLDPAARRRMLLLLERCSTELSIRVPHLLDPSAAQQELLGSPASVTGTLQVASFLLQKEGALSSQDVSFLSRLLSCRDQSDRREQKKAARSTNKGCRREYLSSCRVRFWGQHDRAWSKVESALDAFNGNEVSRALGFTTSSTTSSSSSAWHRIIIPLLSRLPWLKKFRYSVHVICGVNEFVSGPEFCTDEEGRGYNPWTPYKFHHAHINFLASCAGSSKPTLFFAECSNHGTDKSWCVPVEPLHPCSNMYNNNELITHNQQYVDWVHTVPDDCIYYDDGVDPPADGDDEQDRRPYVTFG</sequence>
<comment type="caution">
    <text evidence="4">The sequence shown here is derived from an EMBL/GenBank/DDBJ whole genome shotgun (WGS) entry which is preliminary data.</text>
</comment>
<accession>A0AAV5CRG5</accession>
<reference evidence="4" key="2">
    <citation type="submission" date="2021-12" db="EMBL/GenBank/DDBJ databases">
        <title>Resequencing data analysis of finger millet.</title>
        <authorList>
            <person name="Hatakeyama M."/>
            <person name="Aluri S."/>
            <person name="Balachadran M.T."/>
            <person name="Sivarajan S.R."/>
            <person name="Poveda L."/>
            <person name="Shimizu-Inatsugi R."/>
            <person name="Schlapbach R."/>
            <person name="Sreeman S.M."/>
            <person name="Shimizu K.K."/>
        </authorList>
    </citation>
    <scope>NUCLEOTIDE SEQUENCE</scope>
</reference>
<dbReference type="PANTHER" id="PTHR33120:SF57">
    <property type="entry name" value="PIR2-LIKE HELICAL DOMAIN-CONTAINING PROTEIN"/>
    <property type="match status" value="1"/>
</dbReference>
<dbReference type="Pfam" id="PF12274">
    <property type="entry name" value="DUF3615"/>
    <property type="match status" value="1"/>
</dbReference>
<evidence type="ECO:0000313" key="5">
    <source>
        <dbReference type="Proteomes" id="UP001054889"/>
    </source>
</evidence>
<dbReference type="PANTHER" id="PTHR33120">
    <property type="entry name" value="EXPRESSED PROTEIN-RELATED"/>
    <property type="match status" value="1"/>
</dbReference>
<keyword evidence="5" id="KW-1185">Reference proteome</keyword>
<evidence type="ECO:0000313" key="4">
    <source>
        <dbReference type="EMBL" id="GJN01052.1"/>
    </source>
</evidence>